<dbReference type="Proteomes" id="UP000732380">
    <property type="component" value="Unassembled WGS sequence"/>
</dbReference>
<gene>
    <name evidence="2" type="ORF">E4U13_007333</name>
</gene>
<dbReference type="EMBL" id="SRQM01000705">
    <property type="protein sequence ID" value="KAG6106666.1"/>
    <property type="molecule type" value="Genomic_DNA"/>
</dbReference>
<accession>A0A9P7PYD5</accession>
<evidence type="ECO:0000313" key="3">
    <source>
        <dbReference type="Proteomes" id="UP000732380"/>
    </source>
</evidence>
<evidence type="ECO:0000256" key="1">
    <source>
        <dbReference type="SAM" id="MobiDB-lite"/>
    </source>
</evidence>
<protein>
    <submittedName>
        <fullName evidence="2">Uncharacterized protein</fullName>
    </submittedName>
</protein>
<organism evidence="2 3">
    <name type="scientific">Claviceps humidiphila</name>
    <dbReference type="NCBI Taxonomy" id="1294629"/>
    <lineage>
        <taxon>Eukaryota</taxon>
        <taxon>Fungi</taxon>
        <taxon>Dikarya</taxon>
        <taxon>Ascomycota</taxon>
        <taxon>Pezizomycotina</taxon>
        <taxon>Sordariomycetes</taxon>
        <taxon>Hypocreomycetidae</taxon>
        <taxon>Hypocreales</taxon>
        <taxon>Clavicipitaceae</taxon>
        <taxon>Claviceps</taxon>
    </lineage>
</organism>
<proteinExistence type="predicted"/>
<comment type="caution">
    <text evidence="2">The sequence shown here is derived from an EMBL/GenBank/DDBJ whole genome shotgun (WGS) entry which is preliminary data.</text>
</comment>
<name>A0A9P7PYD5_9HYPO</name>
<dbReference type="AlphaFoldDB" id="A0A9P7PYD5"/>
<evidence type="ECO:0000313" key="2">
    <source>
        <dbReference type="EMBL" id="KAG6106666.1"/>
    </source>
</evidence>
<reference evidence="2 3" key="1">
    <citation type="journal article" date="2020" name="bioRxiv">
        <title>Whole genome comparisons of ergot fungi reveals the divergence and evolution of species within the genus Claviceps are the result of varying mechanisms driving genome evolution and host range expansion.</title>
        <authorList>
            <person name="Wyka S.A."/>
            <person name="Mondo S.J."/>
            <person name="Liu M."/>
            <person name="Dettman J."/>
            <person name="Nalam V."/>
            <person name="Broders K.D."/>
        </authorList>
    </citation>
    <scope>NUCLEOTIDE SEQUENCE [LARGE SCALE GENOMIC DNA]</scope>
    <source>
        <strain evidence="2 3">LM576</strain>
    </source>
</reference>
<feature type="compositionally biased region" description="Acidic residues" evidence="1">
    <location>
        <begin position="55"/>
        <end position="64"/>
    </location>
</feature>
<feature type="region of interest" description="Disordered" evidence="1">
    <location>
        <begin position="1"/>
        <end position="74"/>
    </location>
</feature>
<sequence length="111" mass="12492">MNSPQAVRAATEENRVIDSASVPSRCCSGRQAKRRHPTQDPEQTAPPHPEHLDEQDADEQDDEPTPVRLWQDTPAVDSVPMQYCSGCKRTFPLSDFPSKDNIILRTCVRCM</sequence>
<keyword evidence="3" id="KW-1185">Reference proteome</keyword>